<dbReference type="Gene3D" id="3.40.50.300">
    <property type="entry name" value="P-loop containing nucleotide triphosphate hydrolases"/>
    <property type="match status" value="1"/>
</dbReference>
<dbReference type="GO" id="GO:0016887">
    <property type="term" value="F:ATP hydrolysis activity"/>
    <property type="evidence" value="ECO:0007669"/>
    <property type="project" value="InterPro"/>
</dbReference>
<dbReference type="PROSITE" id="PS50893">
    <property type="entry name" value="ABC_TRANSPORTER_2"/>
    <property type="match status" value="1"/>
</dbReference>
<dbReference type="InterPro" id="IPR017871">
    <property type="entry name" value="ABC_transporter-like_CS"/>
</dbReference>
<evidence type="ECO:0000256" key="3">
    <source>
        <dbReference type="ARBA" id="ARBA00022840"/>
    </source>
</evidence>
<dbReference type="SMART" id="SM00382">
    <property type="entry name" value="AAA"/>
    <property type="match status" value="1"/>
</dbReference>
<dbReference type="InterPro" id="IPR027417">
    <property type="entry name" value="P-loop_NTPase"/>
</dbReference>
<name>A0A485M0K8_9ZZZZ</name>
<reference evidence="5" key="1">
    <citation type="submission" date="2019-03" db="EMBL/GenBank/DDBJ databases">
        <authorList>
            <person name="Hao L."/>
        </authorList>
    </citation>
    <scope>NUCLEOTIDE SEQUENCE</scope>
</reference>
<dbReference type="InterPro" id="IPR003593">
    <property type="entry name" value="AAA+_ATPase"/>
</dbReference>
<dbReference type="PROSITE" id="PS00211">
    <property type="entry name" value="ABC_TRANSPORTER_1"/>
    <property type="match status" value="1"/>
</dbReference>
<keyword evidence="1" id="KW-0813">Transport</keyword>
<evidence type="ECO:0000259" key="4">
    <source>
        <dbReference type="PROSITE" id="PS50893"/>
    </source>
</evidence>
<dbReference type="PANTHER" id="PTHR42781">
    <property type="entry name" value="SPERMIDINE/PUTRESCINE IMPORT ATP-BINDING PROTEIN POTA"/>
    <property type="match status" value="1"/>
</dbReference>
<dbReference type="SUPFAM" id="SSF52540">
    <property type="entry name" value="P-loop containing nucleoside triphosphate hydrolases"/>
    <property type="match status" value="1"/>
</dbReference>
<dbReference type="PANTHER" id="PTHR42781:SF4">
    <property type="entry name" value="SPERMIDINE_PUTRESCINE IMPORT ATP-BINDING PROTEIN POTA"/>
    <property type="match status" value="1"/>
</dbReference>
<dbReference type="GO" id="GO:0005524">
    <property type="term" value="F:ATP binding"/>
    <property type="evidence" value="ECO:0007669"/>
    <property type="project" value="UniProtKB-KW"/>
</dbReference>
<dbReference type="Pfam" id="PF00005">
    <property type="entry name" value="ABC_tran"/>
    <property type="match status" value="1"/>
</dbReference>
<dbReference type="EMBL" id="CAADRN010000173">
    <property type="protein sequence ID" value="VFU14489.1"/>
    <property type="molecule type" value="Genomic_DNA"/>
</dbReference>
<evidence type="ECO:0000256" key="1">
    <source>
        <dbReference type="ARBA" id="ARBA00022448"/>
    </source>
</evidence>
<dbReference type="AlphaFoldDB" id="A0A485M0K8"/>
<protein>
    <submittedName>
        <fullName evidence="5">Molybdate transport system ATP-binding protein (Modular protein)</fullName>
    </submittedName>
</protein>
<keyword evidence="2" id="KW-0547">Nucleotide-binding</keyword>
<keyword evidence="3 5" id="KW-0067">ATP-binding</keyword>
<sequence>MAVSIILFSEAENPGNLPMIITAFYEVIQLLEAQLTKKLWHFKLDVHFKVKNQILLLWGHSGSGKTTILHLLAGLLQPDSGFVKVNERLLYSDAEKINVSPQARNIGYLFQEYALFPHMTVRQNVFYGLKCKKCKGDEPLVDPVELLNSFGVGHLLDRYPRQLSGGEKQRVALARALAVRPRVLLLDEPFSAVDKKTRVGLRKELRKLHEQWQIPFILVTHDEEDASYLGDEVIHLEKGRMRDLTTSFTGYARGLRADNTAYVQM</sequence>
<evidence type="ECO:0000256" key="2">
    <source>
        <dbReference type="ARBA" id="ARBA00022741"/>
    </source>
</evidence>
<accession>A0A485M0K8</accession>
<organism evidence="5">
    <name type="scientific">anaerobic digester metagenome</name>
    <dbReference type="NCBI Taxonomy" id="1263854"/>
    <lineage>
        <taxon>unclassified sequences</taxon>
        <taxon>metagenomes</taxon>
        <taxon>ecological metagenomes</taxon>
    </lineage>
</organism>
<dbReference type="InterPro" id="IPR050093">
    <property type="entry name" value="ABC_SmlMolc_Importer"/>
</dbReference>
<dbReference type="InterPro" id="IPR003439">
    <property type="entry name" value="ABC_transporter-like_ATP-bd"/>
</dbReference>
<evidence type="ECO:0000313" key="5">
    <source>
        <dbReference type="EMBL" id="VFU14489.1"/>
    </source>
</evidence>
<gene>
    <name evidence="5" type="ORF">SCFA_2540003</name>
</gene>
<proteinExistence type="predicted"/>
<feature type="domain" description="ABC transporter" evidence="4">
    <location>
        <begin position="28"/>
        <end position="263"/>
    </location>
</feature>